<keyword evidence="1" id="KW-0472">Membrane</keyword>
<feature type="transmembrane region" description="Helical" evidence="1">
    <location>
        <begin position="39"/>
        <end position="58"/>
    </location>
</feature>
<dbReference type="Proteomes" id="UP000253727">
    <property type="component" value="Unassembled WGS sequence"/>
</dbReference>
<keyword evidence="3" id="KW-1185">Reference proteome</keyword>
<feature type="transmembrane region" description="Helical" evidence="1">
    <location>
        <begin position="82"/>
        <end position="102"/>
    </location>
</feature>
<sequence length="198" mass="21777">METFTLADAAGSLLYIFVAGLYFWAGFRKPTRGAPLAGRAHWIGIALFFVGLAVFRMVQAEEGLRAILRGTFTDEAAYAERYAVQGPVAAALVLIAVAVGVWQAMTFRKRTFSMLAGTLATLGFIGLIVLRIISFHPLDQLIYASAGPLRVNYLLELGLLALAAYGVWLLRAERRARRMRKTRSSKVRRAGPGQRSEL</sequence>
<reference evidence="2 3" key="1">
    <citation type="submission" date="2018-04" db="EMBL/GenBank/DDBJ databases">
        <title>Altererythrobacter sp. HME9302 genome sequencing and assembly.</title>
        <authorList>
            <person name="Kang H."/>
            <person name="Kim H."/>
            <person name="Joh K."/>
        </authorList>
    </citation>
    <scope>NUCLEOTIDE SEQUENCE [LARGE SCALE GENOMIC DNA]</scope>
    <source>
        <strain evidence="2 3">HME9302</strain>
    </source>
</reference>
<accession>A0A369Q845</accession>
<dbReference type="EMBL" id="QBKA01000002">
    <property type="protein sequence ID" value="RDC59705.1"/>
    <property type="molecule type" value="Genomic_DNA"/>
</dbReference>
<evidence type="ECO:0000313" key="3">
    <source>
        <dbReference type="Proteomes" id="UP000253727"/>
    </source>
</evidence>
<gene>
    <name evidence="2" type="ORF">HME9302_00897</name>
</gene>
<keyword evidence="1" id="KW-0812">Transmembrane</keyword>
<name>A0A369Q845_9SPHN</name>
<dbReference type="AlphaFoldDB" id="A0A369Q845"/>
<organism evidence="2 3">
    <name type="scientific">Alteripontixanthobacter maritimus</name>
    <dbReference type="NCBI Taxonomy" id="2161824"/>
    <lineage>
        <taxon>Bacteria</taxon>
        <taxon>Pseudomonadati</taxon>
        <taxon>Pseudomonadota</taxon>
        <taxon>Alphaproteobacteria</taxon>
        <taxon>Sphingomonadales</taxon>
        <taxon>Erythrobacteraceae</taxon>
        <taxon>Alteripontixanthobacter</taxon>
    </lineage>
</organism>
<feature type="transmembrane region" description="Helical" evidence="1">
    <location>
        <begin position="153"/>
        <end position="170"/>
    </location>
</feature>
<evidence type="ECO:0000256" key="1">
    <source>
        <dbReference type="SAM" id="Phobius"/>
    </source>
</evidence>
<feature type="transmembrane region" description="Helical" evidence="1">
    <location>
        <begin position="6"/>
        <end position="27"/>
    </location>
</feature>
<feature type="transmembrane region" description="Helical" evidence="1">
    <location>
        <begin position="114"/>
        <end position="133"/>
    </location>
</feature>
<protein>
    <submittedName>
        <fullName evidence="2">Uncharacterized protein</fullName>
    </submittedName>
</protein>
<evidence type="ECO:0000313" key="2">
    <source>
        <dbReference type="EMBL" id="RDC59705.1"/>
    </source>
</evidence>
<comment type="caution">
    <text evidence="2">The sequence shown here is derived from an EMBL/GenBank/DDBJ whole genome shotgun (WGS) entry which is preliminary data.</text>
</comment>
<proteinExistence type="predicted"/>
<dbReference type="RefSeq" id="WP_115366017.1">
    <property type="nucleotide sequence ID" value="NZ_QBKA01000002.1"/>
</dbReference>
<keyword evidence="1" id="KW-1133">Transmembrane helix</keyword>